<feature type="region of interest" description="Disordered" evidence="1">
    <location>
        <begin position="43"/>
        <end position="71"/>
    </location>
</feature>
<evidence type="ECO:0000256" key="1">
    <source>
        <dbReference type="SAM" id="MobiDB-lite"/>
    </source>
</evidence>
<feature type="region of interest" description="Disordered" evidence="1">
    <location>
        <begin position="1"/>
        <end position="27"/>
    </location>
</feature>
<reference evidence="2" key="1">
    <citation type="journal article" date="2015" name="Nature">
        <title>Complex archaea that bridge the gap between prokaryotes and eukaryotes.</title>
        <authorList>
            <person name="Spang A."/>
            <person name="Saw J.H."/>
            <person name="Jorgensen S.L."/>
            <person name="Zaremba-Niedzwiedzka K."/>
            <person name="Martijn J."/>
            <person name="Lind A.E."/>
            <person name="van Eijk R."/>
            <person name="Schleper C."/>
            <person name="Guy L."/>
            <person name="Ettema T.J."/>
        </authorList>
    </citation>
    <scope>NUCLEOTIDE SEQUENCE</scope>
</reference>
<protein>
    <submittedName>
        <fullName evidence="2">Uncharacterized protein</fullName>
    </submittedName>
</protein>
<gene>
    <name evidence="2" type="ORF">LCGC14_1229180</name>
</gene>
<sequence length="71" mass="8147">MPVKIRKNKEGYTTSTPGGVKGRGMTLRDAKRQKRLLNAIEHDPTFKPDKKKKTPKRKYYRAPTYIVGSRG</sequence>
<dbReference type="AlphaFoldDB" id="A0A0F9LW71"/>
<feature type="compositionally biased region" description="Basic residues" evidence="1">
    <location>
        <begin position="49"/>
        <end position="60"/>
    </location>
</feature>
<proteinExistence type="predicted"/>
<accession>A0A0F9LW71</accession>
<dbReference type="EMBL" id="LAZR01006542">
    <property type="protein sequence ID" value="KKM91376.1"/>
    <property type="molecule type" value="Genomic_DNA"/>
</dbReference>
<evidence type="ECO:0000313" key="2">
    <source>
        <dbReference type="EMBL" id="KKM91376.1"/>
    </source>
</evidence>
<organism evidence="2">
    <name type="scientific">marine sediment metagenome</name>
    <dbReference type="NCBI Taxonomy" id="412755"/>
    <lineage>
        <taxon>unclassified sequences</taxon>
        <taxon>metagenomes</taxon>
        <taxon>ecological metagenomes</taxon>
    </lineage>
</organism>
<comment type="caution">
    <text evidence="2">The sequence shown here is derived from an EMBL/GenBank/DDBJ whole genome shotgun (WGS) entry which is preliminary data.</text>
</comment>
<name>A0A0F9LW71_9ZZZZ</name>